<proteinExistence type="predicted"/>
<feature type="transmembrane region" description="Helical" evidence="1">
    <location>
        <begin position="51"/>
        <end position="71"/>
    </location>
</feature>
<gene>
    <name evidence="3" type="ORF">E2C01_087311</name>
</gene>
<name>A0A5B7JD01_PORTR</name>
<dbReference type="Proteomes" id="UP000324222">
    <property type="component" value="Unassembled WGS sequence"/>
</dbReference>
<comment type="caution">
    <text evidence="3">The sequence shown here is derived from an EMBL/GenBank/DDBJ whole genome shotgun (WGS) entry which is preliminary data.</text>
</comment>
<accession>A0A5B7JD01</accession>
<evidence type="ECO:0008006" key="5">
    <source>
        <dbReference type="Google" id="ProtNLM"/>
    </source>
</evidence>
<evidence type="ECO:0000256" key="1">
    <source>
        <dbReference type="SAM" id="Phobius"/>
    </source>
</evidence>
<keyword evidence="1" id="KW-0812">Transmembrane</keyword>
<evidence type="ECO:0000313" key="4">
    <source>
        <dbReference type="Proteomes" id="UP000324222"/>
    </source>
</evidence>
<sequence length="76" mass="8397">MPISVVWSGLVWSGLVSSRLVYSVCSHLVSSFVRPYRVVVSSRLMYASTDTILHVPVWMSICSVFPVAALLPKVTQ</sequence>
<dbReference type="AlphaFoldDB" id="A0A5B7JD01"/>
<evidence type="ECO:0000256" key="2">
    <source>
        <dbReference type="SAM" id="SignalP"/>
    </source>
</evidence>
<organism evidence="3 4">
    <name type="scientific">Portunus trituberculatus</name>
    <name type="common">Swimming crab</name>
    <name type="synonym">Neptunus trituberculatus</name>
    <dbReference type="NCBI Taxonomy" id="210409"/>
    <lineage>
        <taxon>Eukaryota</taxon>
        <taxon>Metazoa</taxon>
        <taxon>Ecdysozoa</taxon>
        <taxon>Arthropoda</taxon>
        <taxon>Crustacea</taxon>
        <taxon>Multicrustacea</taxon>
        <taxon>Malacostraca</taxon>
        <taxon>Eumalacostraca</taxon>
        <taxon>Eucarida</taxon>
        <taxon>Decapoda</taxon>
        <taxon>Pleocyemata</taxon>
        <taxon>Brachyura</taxon>
        <taxon>Eubrachyura</taxon>
        <taxon>Portunoidea</taxon>
        <taxon>Portunidae</taxon>
        <taxon>Portuninae</taxon>
        <taxon>Portunus</taxon>
    </lineage>
</organism>
<keyword evidence="2" id="KW-0732">Signal</keyword>
<feature type="chain" id="PRO_5023119088" description="Secreted protein" evidence="2">
    <location>
        <begin position="19"/>
        <end position="76"/>
    </location>
</feature>
<evidence type="ECO:0000313" key="3">
    <source>
        <dbReference type="EMBL" id="MPC92233.1"/>
    </source>
</evidence>
<feature type="signal peptide" evidence="2">
    <location>
        <begin position="1"/>
        <end position="18"/>
    </location>
</feature>
<keyword evidence="1" id="KW-0472">Membrane</keyword>
<reference evidence="3 4" key="1">
    <citation type="submission" date="2019-05" db="EMBL/GenBank/DDBJ databases">
        <title>Another draft genome of Portunus trituberculatus and its Hox gene families provides insights of decapod evolution.</title>
        <authorList>
            <person name="Jeong J.-H."/>
            <person name="Song I."/>
            <person name="Kim S."/>
            <person name="Choi T."/>
            <person name="Kim D."/>
            <person name="Ryu S."/>
            <person name="Kim W."/>
        </authorList>
    </citation>
    <scope>NUCLEOTIDE SEQUENCE [LARGE SCALE GENOMIC DNA]</scope>
    <source>
        <tissue evidence="3">Muscle</tissue>
    </source>
</reference>
<protein>
    <recommendedName>
        <fullName evidence="5">Secreted protein</fullName>
    </recommendedName>
</protein>
<keyword evidence="1" id="KW-1133">Transmembrane helix</keyword>
<keyword evidence="4" id="KW-1185">Reference proteome</keyword>
<dbReference type="EMBL" id="VSRR010090534">
    <property type="protein sequence ID" value="MPC92233.1"/>
    <property type="molecule type" value="Genomic_DNA"/>
</dbReference>